<evidence type="ECO:0000259" key="3">
    <source>
        <dbReference type="Pfam" id="PF01205"/>
    </source>
</evidence>
<dbReference type="VEuPathDB" id="CryptoDB:Cvel_32268"/>
<accession>A0A0G4HVJ8</accession>
<dbReference type="InterPro" id="IPR036956">
    <property type="entry name" value="Impact_N_sf"/>
</dbReference>
<dbReference type="SUPFAM" id="SSF54211">
    <property type="entry name" value="Ribosomal protein S5 domain 2-like"/>
    <property type="match status" value="1"/>
</dbReference>
<evidence type="ECO:0000313" key="4">
    <source>
        <dbReference type="EMBL" id="CEM48448.1"/>
    </source>
</evidence>
<gene>
    <name evidence="4" type="ORF">Cvel_32268</name>
</gene>
<dbReference type="EMBL" id="CDMZ01004038">
    <property type="protein sequence ID" value="CEM48448.1"/>
    <property type="molecule type" value="Genomic_DNA"/>
</dbReference>
<reference evidence="4" key="1">
    <citation type="submission" date="2014-11" db="EMBL/GenBank/DDBJ databases">
        <authorList>
            <person name="Otto D Thomas"/>
            <person name="Naeem Raeece"/>
        </authorList>
    </citation>
    <scope>NUCLEOTIDE SEQUENCE</scope>
</reference>
<feature type="compositionally biased region" description="Low complexity" evidence="2">
    <location>
        <begin position="102"/>
        <end position="124"/>
    </location>
</feature>
<dbReference type="GO" id="GO:0005737">
    <property type="term" value="C:cytoplasm"/>
    <property type="evidence" value="ECO:0007669"/>
    <property type="project" value="TreeGrafter"/>
</dbReference>
<feature type="compositionally biased region" description="Basic and acidic residues" evidence="2">
    <location>
        <begin position="125"/>
        <end position="142"/>
    </location>
</feature>
<evidence type="ECO:0000256" key="1">
    <source>
        <dbReference type="ARBA" id="ARBA00007665"/>
    </source>
</evidence>
<dbReference type="InterPro" id="IPR020568">
    <property type="entry name" value="Ribosomal_Su5_D2-typ_SF"/>
</dbReference>
<evidence type="ECO:0000256" key="2">
    <source>
        <dbReference type="SAM" id="MobiDB-lite"/>
    </source>
</evidence>
<dbReference type="GO" id="GO:0006446">
    <property type="term" value="P:regulation of translational initiation"/>
    <property type="evidence" value="ECO:0007669"/>
    <property type="project" value="TreeGrafter"/>
</dbReference>
<feature type="region of interest" description="Disordered" evidence="2">
    <location>
        <begin position="408"/>
        <end position="470"/>
    </location>
</feature>
<dbReference type="Gene3D" id="3.30.230.30">
    <property type="entry name" value="Impact, N-terminal domain"/>
    <property type="match status" value="1"/>
</dbReference>
<protein>
    <recommendedName>
        <fullName evidence="3">Impact N-terminal domain-containing protein</fullName>
    </recommendedName>
</protein>
<proteinExistence type="inferred from homology"/>
<feature type="compositionally biased region" description="Polar residues" evidence="2">
    <location>
        <begin position="80"/>
        <end position="95"/>
    </location>
</feature>
<name>A0A0G4HVJ8_9ALVE</name>
<dbReference type="Pfam" id="PF01205">
    <property type="entry name" value="Impact_N"/>
    <property type="match status" value="1"/>
</dbReference>
<feature type="compositionally biased region" description="Acidic residues" evidence="2">
    <location>
        <begin position="36"/>
        <end position="49"/>
    </location>
</feature>
<dbReference type="InterPro" id="IPR023582">
    <property type="entry name" value="Impact"/>
</dbReference>
<dbReference type="PANTHER" id="PTHR16301">
    <property type="entry name" value="IMPACT-RELATED"/>
    <property type="match status" value="1"/>
</dbReference>
<feature type="region of interest" description="Disordered" evidence="2">
    <location>
        <begin position="283"/>
        <end position="306"/>
    </location>
</feature>
<sequence length="550" mass="58300">MCVRADSMNGTQSEPTFDRGGANVQELLASFPQGEPGDEEEEEEEEDYEIGAQEDRNGEDDGTEVYAISEGERSQPRHSLINSADFSSISNQQGQEAEPQMTTEESSASLTGTATGTGEKVSSSSDDRERAAEREGAREAMRVDTTSTELAIATLTSGKRINFSGAFLQAHVAAITHTRQAGPVLEALLVEPRMEEVRNTFWAYRVLDMETGQSFESSDDDGEPGAGEKVLLTMQRLCLDNLLLIVTQWDTGAQGRLGSRLFRQVVGVCKSLLSDLQKEIVGEGKGTRGSRGGKGRDGFPQRSGDGSGMLAVVAERTTFQDSYVLQTSAMEGGGMGSLSYMQGPDGGSLSLPKASMESEGAGVPLKFPGAGGRGVGTASNKALIHQAAVSVMHRDMTRELLNQRGGNALKKPEALSGPRKAPAPVRPHLLSRKANRGASPENVEGGRGRKKKRPPAKGQKGSGGGFGPKCQFTSFDFDEINEPMEIPPKFGAAQGSSALQGGPLGPNNFMSAAVAAQDPSRALNERTKVVFCVGVLLGIVPPDSGSQSQW</sequence>
<feature type="domain" description="Impact N-terminal" evidence="3">
    <location>
        <begin position="169"/>
        <end position="266"/>
    </location>
</feature>
<dbReference type="InterPro" id="IPR001498">
    <property type="entry name" value="Impact_N"/>
</dbReference>
<dbReference type="GO" id="GO:0140469">
    <property type="term" value="P:GCN2-mediated signaling"/>
    <property type="evidence" value="ECO:0007669"/>
    <property type="project" value="TreeGrafter"/>
</dbReference>
<dbReference type="PANTHER" id="PTHR16301:SF25">
    <property type="entry name" value="PROTEIN IMPACT"/>
    <property type="match status" value="1"/>
</dbReference>
<dbReference type="AlphaFoldDB" id="A0A0G4HVJ8"/>
<organism evidence="4">
    <name type="scientific">Chromera velia CCMP2878</name>
    <dbReference type="NCBI Taxonomy" id="1169474"/>
    <lineage>
        <taxon>Eukaryota</taxon>
        <taxon>Sar</taxon>
        <taxon>Alveolata</taxon>
        <taxon>Colpodellida</taxon>
        <taxon>Chromeraceae</taxon>
        <taxon>Chromera</taxon>
    </lineage>
</organism>
<feature type="region of interest" description="Disordered" evidence="2">
    <location>
        <begin position="1"/>
        <end position="143"/>
    </location>
</feature>
<comment type="similarity">
    <text evidence="1">Belongs to the IMPACT family.</text>
</comment>